<feature type="compositionally biased region" description="Polar residues" evidence="2">
    <location>
        <begin position="502"/>
        <end position="514"/>
    </location>
</feature>
<feature type="coiled-coil region" evidence="1">
    <location>
        <begin position="252"/>
        <end position="378"/>
    </location>
</feature>
<dbReference type="Proteomes" id="UP001162780">
    <property type="component" value="Chromosome"/>
</dbReference>
<accession>A0ABY7GI20</accession>
<dbReference type="Pfam" id="PF12128">
    <property type="entry name" value="DUF3584"/>
    <property type="match status" value="1"/>
</dbReference>
<evidence type="ECO:0000313" key="3">
    <source>
        <dbReference type="EMBL" id="WAR44166.1"/>
    </source>
</evidence>
<feature type="compositionally biased region" description="Basic and acidic residues" evidence="2">
    <location>
        <begin position="515"/>
        <end position="538"/>
    </location>
</feature>
<dbReference type="RefSeq" id="WP_255189154.1">
    <property type="nucleotide sequence ID" value="NZ_CP113517.1"/>
</dbReference>
<dbReference type="EMBL" id="CP113517">
    <property type="protein sequence ID" value="WAR44166.1"/>
    <property type="molecule type" value="Genomic_DNA"/>
</dbReference>
<evidence type="ECO:0000256" key="2">
    <source>
        <dbReference type="SAM" id="MobiDB-lite"/>
    </source>
</evidence>
<sequence length="1224" mass="141302">MSTEYQLKKIILLDSFWPGKTVLLKLDGHTNLSGTNGAGKTTFLRLMQLFWGERPSNIVGGSGSKKGFLDYYLPRASSYLVYEYQRPHGQVCHVMVQSDGRAARYKFIDAAYRQDYYIAETGFPRDPQSIERLYRPTAEVSRFLAVDDYCNVIQCHQLTGGKKELRVLQNRFAMAATPINHIEKVIGSVIEKIGDFDVIKQMLIDISRGKLSQAFLQNEDEQQPFQLNKQHIEAWLADLNASREIETRRADFDQLLQTIAELKQTLKTLSHLHFLTRDKHKLAQQETEALENSLTQLLQQRDQLQQNHKQVLEPKEDALIEANSRLKDLSYQIEALETQKQAYEEQGAESFTLEAAKAEQYAKQQQDIQAELDALEHKTQQIKQFYEKQLTELRHRHETQTQLYQQQGSDAQLQQSQNLREADAEFQLRKEQLQQNKEHRLQPVIEQRAQFLTEFQVKQNQQKNPPLPDGLLADQQKNREALDAASKESKLAYQAQTEAQSDYQTRLSHYQQTEQELKDKKAELKRSRERHTDCQKRLRPDPGSLQYFLEQEAEGWQHSIGRVIAPELLDHTGLDPQWNGQDSQDFYGLSINLAAIAGRSDLTEDKVRLEQQEKELFERVTKLNKESEALEAALQAANKLREQAKTVLDKAQQRVQQAEKLEENLRGEAHALADQIKAETARAKQQLEQAINQLSADIKVCDQTLTDIENQHQQALLELQNEHLARKGIIESDCKNLLETINEHKEAQRAHFNREQAHINQQLKSDLKESGADETIFTRTKELEMLKGKEQDARSFQRKAQEYQDWLRQRWQQHPEHCRQRDECQRQMQQLNDEIKQLKQDFQRQRTQLNQHIGELEEQLKKNNGLLAQLEQSLEQLRNCPPVYAEELSEYAAGTLPRLTQDSLKDRKRHEREIQGGKQTLVQLFNRHQRSQLAEAWSQALNAAANSNEYFQAEALEIEQPLIDVLQMVGHVKQATAQQIELHASSVNTFYLHLHNFERAIKQTGSELSKYVSEERYFAALGEITVNIRSKMSDLEYWQALKKFGDHYEQYRDNAELSGSHEIPEGLVQAMGELTALLPATGVKIKHLSLFDIEFSIFENGQLKHARNARELKDVSSTGLSYLALITFFTGVTAMLRKQNPTVVCWPIDELGDLAPENIEAMMNLLAKQNIQILSATPTADRHVLGLFKRRYLINQQKLHEVDLPPSKLEQLLNAQTEQETAHV</sequence>
<reference evidence="3" key="1">
    <citation type="submission" date="2022-11" db="EMBL/GenBank/DDBJ databases">
        <title>Methylomonas rapida sp. nov., Carotenoid-Producing Obligate Methanotrophs with High Growth Characteristics and Biotechnological Potential.</title>
        <authorList>
            <person name="Tikhonova E.N."/>
            <person name="Suleimanov R.Z."/>
            <person name="Miroshnikov K."/>
            <person name="Oshkin I.Y."/>
            <person name="Belova S.E."/>
            <person name="Danilova O.V."/>
            <person name="Ashikhmin A."/>
            <person name="Konopkin A."/>
            <person name="But S.Y."/>
            <person name="Khmelenina V.N."/>
            <person name="Kuznetsov N."/>
            <person name="Pimenov N.V."/>
            <person name="Dedysh S.N."/>
        </authorList>
    </citation>
    <scope>NUCLEOTIDE SEQUENCE</scope>
    <source>
        <strain evidence="3">MP1</strain>
    </source>
</reference>
<proteinExistence type="predicted"/>
<name>A0ABY7GI20_9GAMM</name>
<keyword evidence="4" id="KW-1185">Reference proteome</keyword>
<feature type="coiled-coil region" evidence="1">
    <location>
        <begin position="599"/>
        <end position="711"/>
    </location>
</feature>
<evidence type="ECO:0000256" key="1">
    <source>
        <dbReference type="SAM" id="Coils"/>
    </source>
</evidence>
<gene>
    <name evidence="3" type="ORF">NM686_017585</name>
</gene>
<dbReference type="GO" id="GO:0005524">
    <property type="term" value="F:ATP binding"/>
    <property type="evidence" value="ECO:0007669"/>
    <property type="project" value="UniProtKB-KW"/>
</dbReference>
<dbReference type="InterPro" id="IPR021979">
    <property type="entry name" value="DUF3584"/>
</dbReference>
<evidence type="ECO:0000313" key="4">
    <source>
        <dbReference type="Proteomes" id="UP001162780"/>
    </source>
</evidence>
<feature type="region of interest" description="Disordered" evidence="2">
    <location>
        <begin position="502"/>
        <end position="538"/>
    </location>
</feature>
<protein>
    <submittedName>
        <fullName evidence="3">ATP-binding protein</fullName>
    </submittedName>
</protein>
<feature type="coiled-coil region" evidence="1">
    <location>
        <begin position="821"/>
        <end position="880"/>
    </location>
</feature>
<organism evidence="3 4">
    <name type="scientific">Methylomonas rapida</name>
    <dbReference type="NCBI Taxonomy" id="2963939"/>
    <lineage>
        <taxon>Bacteria</taxon>
        <taxon>Pseudomonadati</taxon>
        <taxon>Pseudomonadota</taxon>
        <taxon>Gammaproteobacteria</taxon>
        <taxon>Methylococcales</taxon>
        <taxon>Methylococcaceae</taxon>
        <taxon>Methylomonas</taxon>
    </lineage>
</organism>
<keyword evidence="3" id="KW-0547">Nucleotide-binding</keyword>
<keyword evidence="3" id="KW-0067">ATP-binding</keyword>
<keyword evidence="1" id="KW-0175">Coiled coil</keyword>